<sequence>MLFKSTLVLVLATVAAALAIDDTGDRFPYTWCASKVASGHHHTKCPKGHKPYFCFWHKVPKYNVERIAVSVSPAVFGHDGSVLCCAPHKDHDHHE</sequence>
<evidence type="ECO:0000313" key="2">
    <source>
        <dbReference type="EMBL" id="KAG5925438.1"/>
    </source>
</evidence>
<dbReference type="AlphaFoldDB" id="A0A8K0J5M1"/>
<feature type="chain" id="PRO_5035472893" evidence="1">
    <location>
        <begin position="20"/>
        <end position="95"/>
    </location>
</feature>
<feature type="signal peptide" evidence="1">
    <location>
        <begin position="1"/>
        <end position="19"/>
    </location>
</feature>
<keyword evidence="1" id="KW-0732">Signal</keyword>
<evidence type="ECO:0000256" key="1">
    <source>
        <dbReference type="SAM" id="SignalP"/>
    </source>
</evidence>
<name>A0A8K0J5M1_9HYPO</name>
<accession>A0A8K0J5M1</accession>
<organism evidence="2 3">
    <name type="scientific">Claviceps africana</name>
    <dbReference type="NCBI Taxonomy" id="83212"/>
    <lineage>
        <taxon>Eukaryota</taxon>
        <taxon>Fungi</taxon>
        <taxon>Dikarya</taxon>
        <taxon>Ascomycota</taxon>
        <taxon>Pezizomycotina</taxon>
        <taxon>Sordariomycetes</taxon>
        <taxon>Hypocreomycetidae</taxon>
        <taxon>Hypocreales</taxon>
        <taxon>Clavicipitaceae</taxon>
        <taxon>Claviceps</taxon>
    </lineage>
</organism>
<reference evidence="2" key="1">
    <citation type="journal article" date="2020" name="bioRxiv">
        <title>Whole genome comparisons of ergot fungi reveals the divergence and evolution of species within the genus Claviceps are the result of varying mechanisms driving genome evolution and host range expansion.</title>
        <authorList>
            <person name="Wyka S.A."/>
            <person name="Mondo S.J."/>
            <person name="Liu M."/>
            <person name="Dettman J."/>
            <person name="Nalam V."/>
            <person name="Broders K.D."/>
        </authorList>
    </citation>
    <scope>NUCLEOTIDE SEQUENCE</scope>
    <source>
        <strain evidence="2">CCC 489</strain>
    </source>
</reference>
<dbReference type="EMBL" id="SRPY01000374">
    <property type="protein sequence ID" value="KAG5925438.1"/>
    <property type="molecule type" value="Genomic_DNA"/>
</dbReference>
<protein>
    <submittedName>
        <fullName evidence="2">Uncharacterized protein</fullName>
    </submittedName>
</protein>
<gene>
    <name evidence="2" type="ORF">E4U42_004293</name>
</gene>
<proteinExistence type="predicted"/>
<keyword evidence="3" id="KW-1185">Reference proteome</keyword>
<evidence type="ECO:0000313" key="3">
    <source>
        <dbReference type="Proteomes" id="UP000811619"/>
    </source>
</evidence>
<comment type="caution">
    <text evidence="2">The sequence shown here is derived from an EMBL/GenBank/DDBJ whole genome shotgun (WGS) entry which is preliminary data.</text>
</comment>
<dbReference type="Proteomes" id="UP000811619">
    <property type="component" value="Unassembled WGS sequence"/>
</dbReference>